<reference evidence="2 3" key="1">
    <citation type="submission" date="2014-04" db="EMBL/GenBank/DDBJ databases">
        <authorList>
            <consortium name="DOE Joint Genome Institute"/>
            <person name="Kuo A."/>
            <person name="Zuccaro A."/>
            <person name="Kohler A."/>
            <person name="Nagy L.G."/>
            <person name="Floudas D."/>
            <person name="Copeland A."/>
            <person name="Barry K.W."/>
            <person name="Cichocki N."/>
            <person name="Veneault-Fourrey C."/>
            <person name="LaButti K."/>
            <person name="Lindquist E.A."/>
            <person name="Lipzen A."/>
            <person name="Lundell T."/>
            <person name="Morin E."/>
            <person name="Murat C."/>
            <person name="Sun H."/>
            <person name="Tunlid A."/>
            <person name="Henrissat B."/>
            <person name="Grigoriev I.V."/>
            <person name="Hibbett D.S."/>
            <person name="Martin F."/>
            <person name="Nordberg H.P."/>
            <person name="Cantor M.N."/>
            <person name="Hua S.X."/>
        </authorList>
    </citation>
    <scope>NUCLEOTIDE SEQUENCE [LARGE SCALE GENOMIC DNA]</scope>
    <source>
        <strain evidence="2 3">MAFF 305830</strain>
    </source>
</reference>
<name>A0A0C3BB78_SERVB</name>
<evidence type="ECO:0000313" key="3">
    <source>
        <dbReference type="Proteomes" id="UP000054097"/>
    </source>
</evidence>
<dbReference type="AlphaFoldDB" id="A0A0C3BB78"/>
<proteinExistence type="predicted"/>
<organism evidence="2 3">
    <name type="scientific">Serendipita vermifera MAFF 305830</name>
    <dbReference type="NCBI Taxonomy" id="933852"/>
    <lineage>
        <taxon>Eukaryota</taxon>
        <taxon>Fungi</taxon>
        <taxon>Dikarya</taxon>
        <taxon>Basidiomycota</taxon>
        <taxon>Agaricomycotina</taxon>
        <taxon>Agaricomycetes</taxon>
        <taxon>Sebacinales</taxon>
        <taxon>Serendipitaceae</taxon>
        <taxon>Serendipita</taxon>
    </lineage>
</organism>
<keyword evidence="3" id="KW-1185">Reference proteome</keyword>
<dbReference type="Proteomes" id="UP000054097">
    <property type="component" value="Unassembled WGS sequence"/>
</dbReference>
<accession>A0A0C3BB78</accession>
<feature type="region of interest" description="Disordered" evidence="1">
    <location>
        <begin position="145"/>
        <end position="208"/>
    </location>
</feature>
<feature type="compositionally biased region" description="Polar residues" evidence="1">
    <location>
        <begin position="169"/>
        <end position="178"/>
    </location>
</feature>
<gene>
    <name evidence="2" type="ORF">M408DRAFT_112335</name>
</gene>
<dbReference type="EMBL" id="KN824288">
    <property type="protein sequence ID" value="KIM29379.1"/>
    <property type="molecule type" value="Genomic_DNA"/>
</dbReference>
<protein>
    <submittedName>
        <fullName evidence="2">Uncharacterized protein</fullName>
    </submittedName>
</protein>
<evidence type="ECO:0000313" key="2">
    <source>
        <dbReference type="EMBL" id="KIM29379.1"/>
    </source>
</evidence>
<evidence type="ECO:0000256" key="1">
    <source>
        <dbReference type="SAM" id="MobiDB-lite"/>
    </source>
</evidence>
<sequence length="233" mass="24488">MALEPNGTRFFQAPVAATAAAAGSLFPLTTNTSASAPKDASGLFSTQFTRDLAQKTRLEPHNFQATGQGVSGLGSTAQTARNVAPGFEGFSRPRNGVALPPVSPSPVPFPVFSLAAARSKAASTASSNVLFPLSRVDTVTASRQDLAQPKPPPPQQILPPAGFPFNGATRPQGTQVQKQIVARPPSRSAVTRSSTPAHDISRSEGDPSSVDYIVFQSLLESQKRRDVVLKEKV</sequence>
<dbReference type="HOGENOM" id="CLU_1190503_0_0_1"/>
<reference evidence="3" key="2">
    <citation type="submission" date="2015-01" db="EMBL/GenBank/DDBJ databases">
        <title>Evolutionary Origins and Diversification of the Mycorrhizal Mutualists.</title>
        <authorList>
            <consortium name="DOE Joint Genome Institute"/>
            <consortium name="Mycorrhizal Genomics Consortium"/>
            <person name="Kohler A."/>
            <person name="Kuo A."/>
            <person name="Nagy L.G."/>
            <person name="Floudas D."/>
            <person name="Copeland A."/>
            <person name="Barry K.W."/>
            <person name="Cichocki N."/>
            <person name="Veneault-Fourrey C."/>
            <person name="LaButti K."/>
            <person name="Lindquist E.A."/>
            <person name="Lipzen A."/>
            <person name="Lundell T."/>
            <person name="Morin E."/>
            <person name="Murat C."/>
            <person name="Riley R."/>
            <person name="Ohm R."/>
            <person name="Sun H."/>
            <person name="Tunlid A."/>
            <person name="Henrissat B."/>
            <person name="Grigoriev I.V."/>
            <person name="Hibbett D.S."/>
            <person name="Martin F."/>
        </authorList>
    </citation>
    <scope>NUCLEOTIDE SEQUENCE [LARGE SCALE GENOMIC DNA]</scope>
    <source>
        <strain evidence="3">MAFF 305830</strain>
    </source>
</reference>